<evidence type="ECO:0000256" key="1">
    <source>
        <dbReference type="ARBA" id="ARBA00022729"/>
    </source>
</evidence>
<dbReference type="PANTHER" id="PTHR15337:SF11">
    <property type="entry name" value="THIOREDOXIN DOMAIN-CONTAINING PROTEIN"/>
    <property type="match status" value="1"/>
</dbReference>
<name>A0A832DGM5_9BACT</name>
<keyword evidence="1" id="KW-0732">Signal</keyword>
<sequence length="154" mass="18390">MNKLFFIISFYLFTAIIPAQQFEPVTKFDPTRNPEQDLKSAIEYAQKTNKRIILDVGGEWCIWCHRIDAFIESHKEIKEFLDKHFVVVKINYSKENKNEKFLSKFPQIPGFPHFFVLDKDGKFLHSQDTGVLEKDKDYDEVKFMEFLKKWAFLK</sequence>
<dbReference type="InterPro" id="IPR013766">
    <property type="entry name" value="Thioredoxin_domain"/>
</dbReference>
<evidence type="ECO:0000313" key="3">
    <source>
        <dbReference type="EMBL" id="HGT47788.1"/>
    </source>
</evidence>
<accession>A0A832DGM5</accession>
<dbReference type="AlphaFoldDB" id="A0A832DGM5"/>
<dbReference type="InterPro" id="IPR051099">
    <property type="entry name" value="AGR/TXD"/>
</dbReference>
<reference evidence="3" key="1">
    <citation type="journal article" date="2020" name="mSystems">
        <title>Genome- and Community-Level Interaction Insights into Carbon Utilization and Element Cycling Functions of Hydrothermarchaeota in Hydrothermal Sediment.</title>
        <authorList>
            <person name="Zhou Z."/>
            <person name="Liu Y."/>
            <person name="Xu W."/>
            <person name="Pan J."/>
            <person name="Luo Z.H."/>
            <person name="Li M."/>
        </authorList>
    </citation>
    <scope>NUCLEOTIDE SEQUENCE [LARGE SCALE GENOMIC DNA]</scope>
    <source>
        <strain evidence="3">SpSt-500</strain>
    </source>
</reference>
<dbReference type="SUPFAM" id="SSF52833">
    <property type="entry name" value="Thioredoxin-like"/>
    <property type="match status" value="1"/>
</dbReference>
<dbReference type="InterPro" id="IPR036249">
    <property type="entry name" value="Thioredoxin-like_sf"/>
</dbReference>
<proteinExistence type="predicted"/>
<evidence type="ECO:0000259" key="2">
    <source>
        <dbReference type="PROSITE" id="PS51352"/>
    </source>
</evidence>
<gene>
    <name evidence="3" type="ORF">ENS56_07120</name>
</gene>
<dbReference type="PROSITE" id="PS51352">
    <property type="entry name" value="THIOREDOXIN_2"/>
    <property type="match status" value="1"/>
</dbReference>
<feature type="domain" description="Thioredoxin" evidence="2">
    <location>
        <begin position="17"/>
        <end position="152"/>
    </location>
</feature>
<dbReference type="EMBL" id="DSVI01000008">
    <property type="protein sequence ID" value="HGT47788.1"/>
    <property type="molecule type" value="Genomic_DNA"/>
</dbReference>
<organism evidence="3">
    <name type="scientific">Ignavibacterium album</name>
    <dbReference type="NCBI Taxonomy" id="591197"/>
    <lineage>
        <taxon>Bacteria</taxon>
        <taxon>Pseudomonadati</taxon>
        <taxon>Ignavibacteriota</taxon>
        <taxon>Ignavibacteria</taxon>
        <taxon>Ignavibacteriales</taxon>
        <taxon>Ignavibacteriaceae</taxon>
        <taxon>Ignavibacterium</taxon>
    </lineage>
</organism>
<dbReference type="PANTHER" id="PTHR15337">
    <property type="entry name" value="ANTERIOR GRADIENT PROTEIN-RELATED"/>
    <property type="match status" value="1"/>
</dbReference>
<comment type="caution">
    <text evidence="3">The sequence shown here is derived from an EMBL/GenBank/DDBJ whole genome shotgun (WGS) entry which is preliminary data.</text>
</comment>
<protein>
    <submittedName>
        <fullName evidence="3">Thioredoxin family protein</fullName>
    </submittedName>
</protein>
<dbReference type="Pfam" id="PF13899">
    <property type="entry name" value="Thioredoxin_7"/>
    <property type="match status" value="1"/>
</dbReference>
<dbReference type="Gene3D" id="3.40.30.10">
    <property type="entry name" value="Glutaredoxin"/>
    <property type="match status" value="1"/>
</dbReference>